<gene>
    <name evidence="2" type="ORF">NUU61_004277</name>
</gene>
<evidence type="ECO:0000313" key="2">
    <source>
        <dbReference type="EMBL" id="KAJ5102055.1"/>
    </source>
</evidence>
<name>A0A9W9FKX1_9EURO</name>
<proteinExistence type="predicted"/>
<feature type="domain" description="Calcineurin-like phosphoesterase" evidence="1">
    <location>
        <begin position="59"/>
        <end position="160"/>
    </location>
</feature>
<accession>A0A9W9FKX1</accession>
<sequence>MSLFGPSRSARTLETISGANVFLARKLYAWHQAIPAKPLTNPVSIVCISDSHISQPKLPDRDILIHAGDLTQSGSFRELQATLAWLNAQPHPIKIAVAGNHDSLLDDSTKQAVAERVKLDWGAITYLENKETTVVCTNGRQLRIYGSPYSAHHGNWVFQYPRSQDV</sequence>
<dbReference type="InterPro" id="IPR051693">
    <property type="entry name" value="UPF0046_metallophosphoest"/>
</dbReference>
<reference evidence="2" key="2">
    <citation type="journal article" date="2023" name="IMA Fungus">
        <title>Comparative genomic study of the Penicillium genus elucidates a diverse pangenome and 15 lateral gene transfer events.</title>
        <authorList>
            <person name="Petersen C."/>
            <person name="Sorensen T."/>
            <person name="Nielsen M.R."/>
            <person name="Sondergaard T.E."/>
            <person name="Sorensen J.L."/>
            <person name="Fitzpatrick D.A."/>
            <person name="Frisvad J.C."/>
            <person name="Nielsen K.L."/>
        </authorList>
    </citation>
    <scope>NUCLEOTIDE SEQUENCE</scope>
    <source>
        <strain evidence="2">IBT 34128</strain>
    </source>
</reference>
<protein>
    <recommendedName>
        <fullName evidence="1">Calcineurin-like phosphoesterase domain-containing protein</fullName>
    </recommendedName>
</protein>
<comment type="caution">
    <text evidence="2">The sequence shown here is derived from an EMBL/GenBank/DDBJ whole genome shotgun (WGS) entry which is preliminary data.</text>
</comment>
<dbReference type="GeneID" id="81394027"/>
<evidence type="ECO:0000313" key="3">
    <source>
        <dbReference type="Proteomes" id="UP001141434"/>
    </source>
</evidence>
<dbReference type="RefSeq" id="XP_056512886.1">
    <property type="nucleotide sequence ID" value="XM_056654859.1"/>
</dbReference>
<organism evidence="2 3">
    <name type="scientific">Penicillium alfredii</name>
    <dbReference type="NCBI Taxonomy" id="1506179"/>
    <lineage>
        <taxon>Eukaryota</taxon>
        <taxon>Fungi</taxon>
        <taxon>Dikarya</taxon>
        <taxon>Ascomycota</taxon>
        <taxon>Pezizomycotina</taxon>
        <taxon>Eurotiomycetes</taxon>
        <taxon>Eurotiomycetidae</taxon>
        <taxon>Eurotiales</taxon>
        <taxon>Aspergillaceae</taxon>
        <taxon>Penicillium</taxon>
    </lineage>
</organism>
<dbReference type="Gene3D" id="3.60.21.10">
    <property type="match status" value="1"/>
</dbReference>
<dbReference type="InterPro" id="IPR029052">
    <property type="entry name" value="Metallo-depent_PP-like"/>
</dbReference>
<dbReference type="SUPFAM" id="SSF56300">
    <property type="entry name" value="Metallo-dependent phosphatases"/>
    <property type="match status" value="1"/>
</dbReference>
<dbReference type="PANTHER" id="PTHR12905:SF18">
    <property type="entry name" value="ESTER HYDROLASE, PUTATIVE (AFU_ORTHOLOGUE AFUA_4G03130)-RELATED"/>
    <property type="match status" value="1"/>
</dbReference>
<dbReference type="GO" id="GO:0016787">
    <property type="term" value="F:hydrolase activity"/>
    <property type="evidence" value="ECO:0007669"/>
    <property type="project" value="InterPro"/>
</dbReference>
<reference evidence="2" key="1">
    <citation type="submission" date="2022-11" db="EMBL/GenBank/DDBJ databases">
        <authorList>
            <person name="Petersen C."/>
        </authorList>
    </citation>
    <scope>NUCLEOTIDE SEQUENCE</scope>
    <source>
        <strain evidence="2">IBT 34128</strain>
    </source>
</reference>
<dbReference type="PANTHER" id="PTHR12905">
    <property type="entry name" value="METALLOPHOSPHOESTERASE"/>
    <property type="match status" value="1"/>
</dbReference>
<dbReference type="Proteomes" id="UP001141434">
    <property type="component" value="Unassembled WGS sequence"/>
</dbReference>
<dbReference type="OrthoDB" id="630188at2759"/>
<dbReference type="EMBL" id="JAPMSZ010000005">
    <property type="protein sequence ID" value="KAJ5102055.1"/>
    <property type="molecule type" value="Genomic_DNA"/>
</dbReference>
<dbReference type="AlphaFoldDB" id="A0A9W9FKX1"/>
<dbReference type="Pfam" id="PF00149">
    <property type="entry name" value="Metallophos"/>
    <property type="match status" value="1"/>
</dbReference>
<dbReference type="InterPro" id="IPR004843">
    <property type="entry name" value="Calcineurin-like_PHP"/>
</dbReference>
<evidence type="ECO:0000259" key="1">
    <source>
        <dbReference type="Pfam" id="PF00149"/>
    </source>
</evidence>
<keyword evidence="3" id="KW-1185">Reference proteome</keyword>